<evidence type="ECO:0000256" key="3">
    <source>
        <dbReference type="SAM" id="MobiDB-lite"/>
    </source>
</evidence>
<keyword evidence="6" id="KW-1185">Reference proteome</keyword>
<dbReference type="PROSITE" id="PS51471">
    <property type="entry name" value="FE2OG_OXY"/>
    <property type="match status" value="1"/>
</dbReference>
<dbReference type="InterPro" id="IPR005123">
    <property type="entry name" value="Oxoglu/Fe-dep_dioxygenase_dom"/>
</dbReference>
<dbReference type="InterPro" id="IPR050231">
    <property type="entry name" value="Iron_ascorbate_oxido_reductase"/>
</dbReference>
<feature type="compositionally biased region" description="Low complexity" evidence="3">
    <location>
        <begin position="357"/>
        <end position="376"/>
    </location>
</feature>
<sequence>MGPSVPAHLPILDLALADDPAQRPALLNQLRDALFDVGFLYIKNHGVSNSTITHLTSRLPALFDLPSDIKADLSKLNSPHFLGYSGFAEETTLGQKDLREQFDFATELPVVYKPAAEGRRNSASSNSNGGSTRDFSQLYWRLRGPNQWPPEALLPGFRQALETYHDALQALSYGFVHLVEEAFGIPVGTFDQFFRSDNRKMSSDDPRLVSDKPAPASTKLTYLPPQHRIKLLKYPPSSNRGQGVGAHKDSSGWLTFLLQIGQEAGLEVLAADGETWIPAPPIDGTFVVNFGNAFEAATEGAVKATVHRVTAPFPSSPARYSIPFFQGLPLDMTVSEIRSYMPLSVRTLRRQRENDDANNNVDKSSSSSTTTTTTKTADTVSSFLDARWDALGESQLRKWIRSHEDVGRRWYGDDVVKYYVG</sequence>
<name>A0ABR1YT68_9PEZI</name>
<dbReference type="InterPro" id="IPR027443">
    <property type="entry name" value="IPNS-like_sf"/>
</dbReference>
<dbReference type="InterPro" id="IPR044861">
    <property type="entry name" value="IPNS-like_FE2OG_OXY"/>
</dbReference>
<feature type="domain" description="Fe2OG dioxygenase" evidence="4">
    <location>
        <begin position="221"/>
        <end position="328"/>
    </location>
</feature>
<dbReference type="InterPro" id="IPR026992">
    <property type="entry name" value="DIOX_N"/>
</dbReference>
<keyword evidence="2" id="KW-0479">Metal-binding</keyword>
<dbReference type="Pfam" id="PF14226">
    <property type="entry name" value="DIOX_N"/>
    <property type="match status" value="1"/>
</dbReference>
<keyword evidence="2" id="KW-0560">Oxidoreductase</keyword>
<proteinExistence type="inferred from homology"/>
<gene>
    <name evidence="5" type="ORF">HDK90DRAFT_524316</name>
</gene>
<protein>
    <recommendedName>
        <fullName evidence="4">Fe2OG dioxygenase domain-containing protein</fullName>
    </recommendedName>
</protein>
<comment type="caution">
    <text evidence="5">The sequence shown here is derived from an EMBL/GenBank/DDBJ whole genome shotgun (WGS) entry which is preliminary data.</text>
</comment>
<evidence type="ECO:0000256" key="2">
    <source>
        <dbReference type="RuleBase" id="RU003682"/>
    </source>
</evidence>
<evidence type="ECO:0000313" key="5">
    <source>
        <dbReference type="EMBL" id="KAK8238172.1"/>
    </source>
</evidence>
<dbReference type="EMBL" id="JBBWRZ010000004">
    <property type="protein sequence ID" value="KAK8238172.1"/>
    <property type="molecule type" value="Genomic_DNA"/>
</dbReference>
<feature type="region of interest" description="Disordered" evidence="3">
    <location>
        <begin position="351"/>
        <end position="376"/>
    </location>
</feature>
<evidence type="ECO:0000313" key="6">
    <source>
        <dbReference type="Proteomes" id="UP001492380"/>
    </source>
</evidence>
<dbReference type="Gene3D" id="2.60.120.330">
    <property type="entry name" value="B-lactam Antibiotic, Isopenicillin N Synthase, Chain"/>
    <property type="match status" value="1"/>
</dbReference>
<evidence type="ECO:0000259" key="4">
    <source>
        <dbReference type="PROSITE" id="PS51471"/>
    </source>
</evidence>
<organism evidence="5 6">
    <name type="scientific">Phyllosticta capitalensis</name>
    <dbReference type="NCBI Taxonomy" id="121624"/>
    <lineage>
        <taxon>Eukaryota</taxon>
        <taxon>Fungi</taxon>
        <taxon>Dikarya</taxon>
        <taxon>Ascomycota</taxon>
        <taxon>Pezizomycotina</taxon>
        <taxon>Dothideomycetes</taxon>
        <taxon>Dothideomycetes incertae sedis</taxon>
        <taxon>Botryosphaeriales</taxon>
        <taxon>Phyllostictaceae</taxon>
        <taxon>Phyllosticta</taxon>
    </lineage>
</organism>
<evidence type="ECO:0000256" key="1">
    <source>
        <dbReference type="ARBA" id="ARBA00008056"/>
    </source>
</evidence>
<dbReference type="PANTHER" id="PTHR47990">
    <property type="entry name" value="2-OXOGLUTARATE (2OG) AND FE(II)-DEPENDENT OXYGENASE SUPERFAMILY PROTEIN-RELATED"/>
    <property type="match status" value="1"/>
</dbReference>
<dbReference type="Proteomes" id="UP001492380">
    <property type="component" value="Unassembled WGS sequence"/>
</dbReference>
<reference evidence="5 6" key="1">
    <citation type="submission" date="2024-04" db="EMBL/GenBank/DDBJ databases">
        <title>Phyllosticta paracitricarpa is synonymous to the EU quarantine fungus P. citricarpa based on phylogenomic analyses.</title>
        <authorList>
            <consortium name="Lawrence Berkeley National Laboratory"/>
            <person name="Van Ingen-Buijs V.A."/>
            <person name="Van Westerhoven A.C."/>
            <person name="Haridas S."/>
            <person name="Skiadas P."/>
            <person name="Martin F."/>
            <person name="Groenewald J.Z."/>
            <person name="Crous P.W."/>
            <person name="Seidl M.F."/>
        </authorList>
    </citation>
    <scope>NUCLEOTIDE SEQUENCE [LARGE SCALE GENOMIC DNA]</scope>
    <source>
        <strain evidence="5 6">CBS 123374</strain>
    </source>
</reference>
<comment type="similarity">
    <text evidence="1 2">Belongs to the iron/ascorbate-dependent oxidoreductase family.</text>
</comment>
<keyword evidence="2" id="KW-0408">Iron</keyword>
<accession>A0ABR1YT68</accession>
<dbReference type="Pfam" id="PF03171">
    <property type="entry name" value="2OG-FeII_Oxy"/>
    <property type="match status" value="1"/>
</dbReference>
<dbReference type="SUPFAM" id="SSF51197">
    <property type="entry name" value="Clavaminate synthase-like"/>
    <property type="match status" value="1"/>
</dbReference>